<gene>
    <name evidence="3" type="ORF">BDZ85DRAFT_91671</name>
</gene>
<organism evidence="3 4">
    <name type="scientific">Elsinoe ampelina</name>
    <dbReference type="NCBI Taxonomy" id="302913"/>
    <lineage>
        <taxon>Eukaryota</taxon>
        <taxon>Fungi</taxon>
        <taxon>Dikarya</taxon>
        <taxon>Ascomycota</taxon>
        <taxon>Pezizomycotina</taxon>
        <taxon>Dothideomycetes</taxon>
        <taxon>Dothideomycetidae</taxon>
        <taxon>Myriangiales</taxon>
        <taxon>Elsinoaceae</taxon>
        <taxon>Elsinoe</taxon>
    </lineage>
</organism>
<protein>
    <submittedName>
        <fullName evidence="3">Uncharacterized protein</fullName>
    </submittedName>
</protein>
<dbReference type="AlphaFoldDB" id="A0A6A6GHV0"/>
<sequence>MAKPAAREIDALGPFDDLSKLLGRHSFSIVLAAFMTYGHVLTKWMSAARRSWRKNRRYKTTHPQLGGSDPSRSTQLHRLPCPTQGDR</sequence>
<dbReference type="Proteomes" id="UP000799538">
    <property type="component" value="Unassembled WGS sequence"/>
</dbReference>
<keyword evidence="2" id="KW-0472">Membrane</keyword>
<evidence type="ECO:0000313" key="4">
    <source>
        <dbReference type="Proteomes" id="UP000799538"/>
    </source>
</evidence>
<keyword evidence="2" id="KW-0812">Transmembrane</keyword>
<evidence type="ECO:0000313" key="3">
    <source>
        <dbReference type="EMBL" id="KAF2225312.1"/>
    </source>
</evidence>
<evidence type="ECO:0000256" key="2">
    <source>
        <dbReference type="SAM" id="Phobius"/>
    </source>
</evidence>
<evidence type="ECO:0000256" key="1">
    <source>
        <dbReference type="SAM" id="MobiDB-lite"/>
    </source>
</evidence>
<keyword evidence="2" id="KW-1133">Transmembrane helix</keyword>
<feature type="region of interest" description="Disordered" evidence="1">
    <location>
        <begin position="55"/>
        <end position="87"/>
    </location>
</feature>
<proteinExistence type="predicted"/>
<dbReference type="EMBL" id="ML992504">
    <property type="protein sequence ID" value="KAF2225312.1"/>
    <property type="molecule type" value="Genomic_DNA"/>
</dbReference>
<accession>A0A6A6GHV0</accession>
<reference evidence="4" key="1">
    <citation type="journal article" date="2020" name="Stud. Mycol.">
        <title>101 Dothideomycetes genomes: A test case for predicting lifestyles and emergence of pathogens.</title>
        <authorList>
            <person name="Haridas S."/>
            <person name="Albert R."/>
            <person name="Binder M."/>
            <person name="Bloem J."/>
            <person name="LaButti K."/>
            <person name="Salamov A."/>
            <person name="Andreopoulos B."/>
            <person name="Baker S."/>
            <person name="Barry K."/>
            <person name="Bills G."/>
            <person name="Bluhm B."/>
            <person name="Cannon C."/>
            <person name="Castanera R."/>
            <person name="Culley D."/>
            <person name="Daum C."/>
            <person name="Ezra D."/>
            <person name="Gonzalez J."/>
            <person name="Henrissat B."/>
            <person name="Kuo A."/>
            <person name="Liang C."/>
            <person name="Lipzen A."/>
            <person name="Lutzoni F."/>
            <person name="Magnuson J."/>
            <person name="Mondo S."/>
            <person name="Nolan M."/>
            <person name="Ohm R."/>
            <person name="Pangilinan J."/>
            <person name="Park H.-J."/>
            <person name="Ramirez L."/>
            <person name="Alfaro M."/>
            <person name="Sun H."/>
            <person name="Tritt A."/>
            <person name="Yoshinaga Y."/>
            <person name="Zwiers L.-H."/>
            <person name="Turgeon B."/>
            <person name="Goodwin S."/>
            <person name="Spatafora J."/>
            <person name="Crous P."/>
            <person name="Grigoriev I."/>
        </authorList>
    </citation>
    <scope>NUCLEOTIDE SEQUENCE [LARGE SCALE GENOMIC DNA]</scope>
    <source>
        <strain evidence="4">CECT 20119</strain>
    </source>
</reference>
<feature type="transmembrane region" description="Helical" evidence="2">
    <location>
        <begin position="27"/>
        <end position="47"/>
    </location>
</feature>
<name>A0A6A6GHV0_9PEZI</name>
<keyword evidence="4" id="KW-1185">Reference proteome</keyword>